<dbReference type="InterPro" id="IPR029058">
    <property type="entry name" value="AB_hydrolase_fold"/>
</dbReference>
<organism evidence="7 8">
    <name type="scientific">Pseudoroseicyclus aestuarii</name>
    <dbReference type="NCBI Taxonomy" id="1795041"/>
    <lineage>
        <taxon>Bacteria</taxon>
        <taxon>Pseudomonadati</taxon>
        <taxon>Pseudomonadota</taxon>
        <taxon>Alphaproteobacteria</taxon>
        <taxon>Rhodobacterales</taxon>
        <taxon>Paracoccaceae</taxon>
        <taxon>Pseudoroseicyclus</taxon>
    </lineage>
</organism>
<dbReference type="InterPro" id="IPR051321">
    <property type="entry name" value="PHA/PHB_synthase"/>
</dbReference>
<evidence type="ECO:0000256" key="1">
    <source>
        <dbReference type="ARBA" id="ARBA00004496"/>
    </source>
</evidence>
<dbReference type="Gene3D" id="3.40.50.1820">
    <property type="entry name" value="alpha/beta hydrolase"/>
    <property type="match status" value="1"/>
</dbReference>
<keyword evidence="2" id="KW-0963">Cytoplasm</keyword>
<dbReference type="RefSeq" id="WP_245904777.1">
    <property type="nucleotide sequence ID" value="NZ_QJTE01000003.1"/>
</dbReference>
<dbReference type="GO" id="GO:0042619">
    <property type="term" value="P:poly-hydroxybutyrate biosynthetic process"/>
    <property type="evidence" value="ECO:0007669"/>
    <property type="project" value="InterPro"/>
</dbReference>
<gene>
    <name evidence="7" type="ORF">DFP88_103217</name>
</gene>
<keyword evidence="3" id="KW-0808">Transferase</keyword>
<dbReference type="PANTHER" id="PTHR36837">
    <property type="entry name" value="POLY(3-HYDROXYALKANOATE) POLYMERASE SUBUNIT PHAC"/>
    <property type="match status" value="1"/>
</dbReference>
<dbReference type="GO" id="GO:0005737">
    <property type="term" value="C:cytoplasm"/>
    <property type="evidence" value="ECO:0007669"/>
    <property type="project" value="UniProtKB-SubCell"/>
</dbReference>
<dbReference type="NCBIfam" id="TIGR01838">
    <property type="entry name" value="PHA_synth_I"/>
    <property type="match status" value="1"/>
</dbReference>
<feature type="domain" description="Poly-beta-hydroxybutyrate polymerase N-terminal" evidence="6">
    <location>
        <begin position="109"/>
        <end position="281"/>
    </location>
</feature>
<accession>A0A318SUC7</accession>
<evidence type="ECO:0000256" key="2">
    <source>
        <dbReference type="ARBA" id="ARBA00022490"/>
    </source>
</evidence>
<comment type="subcellular location">
    <subcellularLocation>
        <location evidence="1">Cytoplasm</location>
    </subcellularLocation>
</comment>
<evidence type="ECO:0000259" key="6">
    <source>
        <dbReference type="Pfam" id="PF07167"/>
    </source>
</evidence>
<evidence type="ECO:0000256" key="5">
    <source>
        <dbReference type="SAM" id="MobiDB-lite"/>
    </source>
</evidence>
<dbReference type="GO" id="GO:0016746">
    <property type="term" value="F:acyltransferase activity"/>
    <property type="evidence" value="ECO:0007669"/>
    <property type="project" value="UniProtKB-KW"/>
</dbReference>
<dbReference type="EMBL" id="QJTE01000003">
    <property type="protein sequence ID" value="PYE83856.1"/>
    <property type="molecule type" value="Genomic_DNA"/>
</dbReference>
<dbReference type="SUPFAM" id="SSF53474">
    <property type="entry name" value="alpha/beta-Hydrolases"/>
    <property type="match status" value="1"/>
</dbReference>
<evidence type="ECO:0000256" key="4">
    <source>
        <dbReference type="ARBA" id="ARBA00023315"/>
    </source>
</evidence>
<dbReference type="InterPro" id="IPR010941">
    <property type="entry name" value="PhaC_N"/>
</dbReference>
<dbReference type="Pfam" id="PF07167">
    <property type="entry name" value="PhaC_N"/>
    <property type="match status" value="1"/>
</dbReference>
<keyword evidence="4" id="KW-0012">Acyltransferase</keyword>
<evidence type="ECO:0000313" key="7">
    <source>
        <dbReference type="EMBL" id="PYE83856.1"/>
    </source>
</evidence>
<keyword evidence="8" id="KW-1185">Reference proteome</keyword>
<dbReference type="AlphaFoldDB" id="A0A318SUC7"/>
<dbReference type="InterPro" id="IPR010963">
    <property type="entry name" value="PHA_synth_I"/>
</dbReference>
<evidence type="ECO:0000256" key="3">
    <source>
        <dbReference type="ARBA" id="ARBA00022679"/>
    </source>
</evidence>
<reference evidence="7 8" key="1">
    <citation type="submission" date="2018-06" db="EMBL/GenBank/DDBJ databases">
        <title>Genomic Encyclopedia of Type Strains, Phase III (KMG-III): the genomes of soil and plant-associated and newly described type strains.</title>
        <authorList>
            <person name="Whitman W."/>
        </authorList>
    </citation>
    <scope>NUCLEOTIDE SEQUENCE [LARGE SCALE GENOMIC DNA]</scope>
    <source>
        <strain evidence="7 8">CECT 9025</strain>
    </source>
</reference>
<proteinExistence type="predicted"/>
<name>A0A318SUC7_9RHOB</name>
<protein>
    <submittedName>
        <fullName evidence="7">Polyhydroxyalkanoate synthase</fullName>
    </submittedName>
</protein>
<dbReference type="PANTHER" id="PTHR36837:SF5">
    <property type="entry name" value="POLY-3-HYDROXYBUTYRATE SYNTHASE"/>
    <property type="match status" value="1"/>
</dbReference>
<evidence type="ECO:0000313" key="8">
    <source>
        <dbReference type="Proteomes" id="UP000248311"/>
    </source>
</evidence>
<dbReference type="Proteomes" id="UP000248311">
    <property type="component" value="Unassembled WGS sequence"/>
</dbReference>
<sequence>MAIEGPSEDTGDASAQAEARIAADTARIKALTRRLRAAMEGAAPPPGARQAGDLLARAAGLWWGEALKGEGRVAQPQIEAWGRVLTAVAEAQRQAAGGAMPEDRPRPRRDKRFSNPLWDSHPWYRLARETWEATGDAIEAAARDLPGLSAADRARLLFFARQLIDMMAPGNFLATNPDAMERAVETGGQSLIDGLENLVRDAEAHGPAPLVTLSDPGAYEIGRNIALTPGEVVLRTPLFELIQYAPATAAVHEVPLLIFPPWINRYYILDLRPENSLVRWLVGQGFTVFMVSWKNPDPSYADVSLSDYVTDGFLRAIEAVRAICGTREVNAVGYCIAGTLLAATLGVLARRGDTSVASASFLAALTDFSDPGDLAMFLTDDMLGAIEAEVDRRGILDGRHMARTFAMLRANELIWRPAIRSYMLGKAPPAFDLLHWNGDSTNLPARMAVEYLRLLCREDRLAGQGLEIAEQVVRLSDVQVPRFTVACEGDHIVPWRASYSGTRAMGGAEVRFVLARSGHIAGIVNPPAQGKYGYWAAPQDPAEAEAWKEAAAPGEGSWWPLWRDWLAGRSGAQVSARQPGSEGFPPLCPAPGTYLRER</sequence>
<comment type="caution">
    <text evidence="7">The sequence shown here is derived from an EMBL/GenBank/DDBJ whole genome shotgun (WGS) entry which is preliminary data.</text>
</comment>
<feature type="region of interest" description="Disordered" evidence="5">
    <location>
        <begin position="92"/>
        <end position="114"/>
    </location>
</feature>